<dbReference type="Proteomes" id="UP000807504">
    <property type="component" value="Unassembled WGS sequence"/>
</dbReference>
<keyword evidence="3" id="KW-0158">Chromosome</keyword>
<dbReference type="InterPro" id="IPR008927">
    <property type="entry name" value="6-PGluconate_DH-like_C_sf"/>
</dbReference>
<comment type="similarity">
    <text evidence="2">Belongs to the HIBADH-related family. NP60 subfamily.</text>
</comment>
<evidence type="ECO:0000313" key="8">
    <source>
        <dbReference type="Proteomes" id="UP000807504"/>
    </source>
</evidence>
<dbReference type="SUPFAM" id="SSF48179">
    <property type="entry name" value="6-phosphogluconate dehydrogenase C-terminal domain-like"/>
    <property type="match status" value="1"/>
</dbReference>
<evidence type="ECO:0000259" key="6">
    <source>
        <dbReference type="PROSITE" id="PS50812"/>
    </source>
</evidence>
<dbReference type="InterPro" id="IPR035501">
    <property type="entry name" value="GLYR1_PWWP"/>
</dbReference>
<dbReference type="GO" id="GO:0051287">
    <property type="term" value="F:NAD binding"/>
    <property type="evidence" value="ECO:0007669"/>
    <property type="project" value="InterPro"/>
</dbReference>
<keyword evidence="8" id="KW-1185">Reference proteome</keyword>
<protein>
    <recommendedName>
        <fullName evidence="5">Cytokine-like nuclear factor N-PAC</fullName>
    </recommendedName>
    <alternativeName>
        <fullName evidence="4">Glyoxylate reductase 1 homolog</fullName>
    </alternativeName>
</protein>
<dbReference type="InterPro" id="IPR006115">
    <property type="entry name" value="6PGDH_NADP-bd"/>
</dbReference>
<evidence type="ECO:0000256" key="4">
    <source>
        <dbReference type="ARBA" id="ARBA00030287"/>
    </source>
</evidence>
<dbReference type="GO" id="GO:0050661">
    <property type="term" value="F:NADP binding"/>
    <property type="evidence" value="ECO:0007669"/>
    <property type="project" value="InterPro"/>
</dbReference>
<dbReference type="GO" id="GO:0140673">
    <property type="term" value="P:transcription elongation-coupled chromatin remodeling"/>
    <property type="evidence" value="ECO:0007669"/>
    <property type="project" value="TreeGrafter"/>
</dbReference>
<dbReference type="PANTHER" id="PTHR43580:SF2">
    <property type="entry name" value="CYTOKINE-LIKE NUCLEAR FACTOR N-PAC"/>
    <property type="match status" value="1"/>
</dbReference>
<dbReference type="PANTHER" id="PTHR43580">
    <property type="entry name" value="OXIDOREDUCTASE GLYR1-RELATED"/>
    <property type="match status" value="1"/>
</dbReference>
<dbReference type="Gene3D" id="2.30.30.140">
    <property type="match status" value="1"/>
</dbReference>
<dbReference type="Pfam" id="PF03446">
    <property type="entry name" value="NAD_binding_2"/>
    <property type="match status" value="1"/>
</dbReference>
<dbReference type="AlphaFoldDB" id="A0A8T0F5B7"/>
<dbReference type="SMART" id="SM00293">
    <property type="entry name" value="PWWP"/>
    <property type="match status" value="1"/>
</dbReference>
<dbReference type="EMBL" id="JABXBU010000030">
    <property type="protein sequence ID" value="KAF8785508.1"/>
    <property type="molecule type" value="Genomic_DNA"/>
</dbReference>
<dbReference type="SUPFAM" id="SSF63748">
    <property type="entry name" value="Tudor/PWWP/MBT"/>
    <property type="match status" value="1"/>
</dbReference>
<dbReference type="InterPro" id="IPR036291">
    <property type="entry name" value="NAD(P)-bd_dom_sf"/>
</dbReference>
<dbReference type="InterPro" id="IPR013328">
    <property type="entry name" value="6PGD_dom2"/>
</dbReference>
<dbReference type="GO" id="GO:0031491">
    <property type="term" value="F:nucleosome binding"/>
    <property type="evidence" value="ECO:0007669"/>
    <property type="project" value="TreeGrafter"/>
</dbReference>
<dbReference type="InterPro" id="IPR051265">
    <property type="entry name" value="HIBADH-related_NP60_sf"/>
</dbReference>
<dbReference type="GO" id="GO:0000785">
    <property type="term" value="C:chromatin"/>
    <property type="evidence" value="ECO:0007669"/>
    <property type="project" value="TreeGrafter"/>
</dbReference>
<proteinExistence type="inferred from homology"/>
<dbReference type="Pfam" id="PF00855">
    <property type="entry name" value="PWWP"/>
    <property type="match status" value="1"/>
</dbReference>
<comment type="caution">
    <text evidence="7">The sequence shown here is derived from an EMBL/GenBank/DDBJ whole genome shotgun (WGS) entry which is preliminary data.</text>
</comment>
<evidence type="ECO:0000313" key="7">
    <source>
        <dbReference type="EMBL" id="KAF8785508.1"/>
    </source>
</evidence>
<dbReference type="InterPro" id="IPR029154">
    <property type="entry name" value="HIBADH-like_NADP-bd"/>
</dbReference>
<dbReference type="SUPFAM" id="SSF51735">
    <property type="entry name" value="NAD(P)-binding Rossmann-fold domains"/>
    <property type="match status" value="1"/>
</dbReference>
<dbReference type="Gene3D" id="3.40.50.720">
    <property type="entry name" value="NAD(P)-binding Rossmann-like Domain"/>
    <property type="match status" value="1"/>
</dbReference>
<evidence type="ECO:0000256" key="2">
    <source>
        <dbReference type="ARBA" id="ARBA00007598"/>
    </source>
</evidence>
<reference evidence="7" key="2">
    <citation type="submission" date="2020-06" db="EMBL/GenBank/DDBJ databases">
        <authorList>
            <person name="Sheffer M."/>
        </authorList>
    </citation>
    <scope>NUCLEOTIDE SEQUENCE</scope>
</reference>
<dbReference type="Pfam" id="PF14833">
    <property type="entry name" value="NAD_binding_11"/>
    <property type="match status" value="1"/>
</dbReference>
<dbReference type="PROSITE" id="PS50812">
    <property type="entry name" value="PWWP"/>
    <property type="match status" value="1"/>
</dbReference>
<reference evidence="7" key="1">
    <citation type="journal article" date="2020" name="bioRxiv">
        <title>Chromosome-level reference genome of the European wasp spider Argiope bruennichi: a resource for studies on range expansion and evolutionary adaptation.</title>
        <authorList>
            <person name="Sheffer M.M."/>
            <person name="Hoppe A."/>
            <person name="Krehenwinkel H."/>
            <person name="Uhl G."/>
            <person name="Kuss A.W."/>
            <person name="Jensen L."/>
            <person name="Jensen C."/>
            <person name="Gillespie R.G."/>
            <person name="Hoff K.J."/>
            <person name="Prost S."/>
        </authorList>
    </citation>
    <scope>NUCLEOTIDE SEQUENCE</scope>
</reference>
<gene>
    <name evidence="7" type="ORF">HNY73_011032</name>
</gene>
<accession>A0A8T0F5B7</accession>
<dbReference type="CDD" id="cd05836">
    <property type="entry name" value="PWWP_GLYR1"/>
    <property type="match status" value="1"/>
</dbReference>
<evidence type="ECO:0000256" key="5">
    <source>
        <dbReference type="ARBA" id="ARBA00034140"/>
    </source>
</evidence>
<dbReference type="Gene3D" id="1.10.1040.10">
    <property type="entry name" value="N-(1-d-carboxylethyl)-l-norvaline Dehydrogenase, domain 2"/>
    <property type="match status" value="1"/>
</dbReference>
<evidence type="ECO:0000256" key="3">
    <source>
        <dbReference type="ARBA" id="ARBA00022454"/>
    </source>
</evidence>
<feature type="domain" description="PWWP" evidence="6">
    <location>
        <begin position="9"/>
        <end position="68"/>
    </location>
</feature>
<dbReference type="OrthoDB" id="6493824at2759"/>
<name>A0A8T0F5B7_ARGBR</name>
<comment type="subcellular location">
    <subcellularLocation>
        <location evidence="1">Chromosome</location>
    </subcellularLocation>
</comment>
<dbReference type="InterPro" id="IPR000313">
    <property type="entry name" value="PWWP_dom"/>
</dbReference>
<dbReference type="GO" id="GO:0003677">
    <property type="term" value="F:DNA binding"/>
    <property type="evidence" value="ECO:0007669"/>
    <property type="project" value="TreeGrafter"/>
</dbReference>
<sequence length="466" mass="51967">MAAKKHFNVGDLIWAKMKGFPFWPGRIAKPPTDARSSAPKKTRHYVFFFGSENHAWIKDQNIVHHSEEMLQSASTKKKSNSLKLAIKQITKEAPKNAKLLVKAKKSLKKSREVSASGTEKKIAKYKKKVQRMKVKTESPKVRKKVLSKRRVISSRFTRRELQPGPTRNLHEPRPSDKKIGFIGLGKMGKTLVKHLLTSNHMVTIYDTTFNNCRDFIQFGVTIALTPDDVVQMCDIIFCCVSDSEAVKRVVFGNDGILSGLERSPPGSKGYVEMTTMDSTTSIEIAEAITSKGGRYLQATLCGTTTMAENGSLLILSAGDQQVFIDCNTCFCSFSGIARLLSYDVGCLSKINIINNMLIGISHVALAECLTFVERCNLNPDLFMDIVENSQLGSPLLAHIGESLLSRAFPNDTSAVKRQQKDLQLALSLDTNGELKMFVTAMANELFKRAKRDHYSDVYDVYTMANY</sequence>
<organism evidence="7 8">
    <name type="scientific">Argiope bruennichi</name>
    <name type="common">Wasp spider</name>
    <name type="synonym">Aranea bruennichi</name>
    <dbReference type="NCBI Taxonomy" id="94029"/>
    <lineage>
        <taxon>Eukaryota</taxon>
        <taxon>Metazoa</taxon>
        <taxon>Ecdysozoa</taxon>
        <taxon>Arthropoda</taxon>
        <taxon>Chelicerata</taxon>
        <taxon>Arachnida</taxon>
        <taxon>Araneae</taxon>
        <taxon>Araneomorphae</taxon>
        <taxon>Entelegynae</taxon>
        <taxon>Araneoidea</taxon>
        <taxon>Araneidae</taxon>
        <taxon>Argiope</taxon>
    </lineage>
</organism>
<evidence type="ECO:0000256" key="1">
    <source>
        <dbReference type="ARBA" id="ARBA00004286"/>
    </source>
</evidence>